<reference evidence="2 3" key="1">
    <citation type="journal article" date="2021" name="Angew. Chem. Int. Ed. Engl.">
        <title>A novel family of nonribosomal peptides modulate collective behavior in Pseudovibrio bacteria isolated from marine sponges.</title>
        <authorList>
            <person name="Ioca L.P."/>
            <person name="Dai Y."/>
            <person name="Kunakom S."/>
            <person name="Diaz-Espinosa J."/>
            <person name="Krunic A."/>
            <person name="Crnkovic C.M."/>
            <person name="Orjala J."/>
            <person name="Sanchez L.M."/>
            <person name="Ferreira A.G."/>
            <person name="Berlinck R.G.S."/>
            <person name="Eustaquio A.S."/>
        </authorList>
    </citation>
    <scope>NUCLEOTIDE SEQUENCE [LARGE SCALE GENOMIC DNA]</scope>
    <source>
        <strain evidence="2 3">Ab134</strain>
    </source>
</reference>
<evidence type="ECO:0000313" key="2">
    <source>
        <dbReference type="EMBL" id="QUS54935.1"/>
    </source>
</evidence>
<gene>
    <name evidence="2" type="ORF">KGB56_16395</name>
</gene>
<feature type="chain" id="PRO_5047191971" evidence="1">
    <location>
        <begin position="22"/>
        <end position="520"/>
    </location>
</feature>
<dbReference type="Proteomes" id="UP000680706">
    <property type="component" value="Chromosome"/>
</dbReference>
<name>A0ABX8AIM3_9HYPH</name>
<protein>
    <submittedName>
        <fullName evidence="2">Curlin</fullName>
    </submittedName>
</protein>
<evidence type="ECO:0000313" key="3">
    <source>
        <dbReference type="Proteomes" id="UP000680706"/>
    </source>
</evidence>
<evidence type="ECO:0000256" key="1">
    <source>
        <dbReference type="SAM" id="SignalP"/>
    </source>
</evidence>
<keyword evidence="1" id="KW-0732">Signal</keyword>
<dbReference type="RefSeq" id="WP_075698767.1">
    <property type="nucleotide sequence ID" value="NZ_CP074126.1"/>
</dbReference>
<feature type="signal peptide" evidence="1">
    <location>
        <begin position="1"/>
        <end position="21"/>
    </location>
</feature>
<sequence>MKQILILSCSALAFSVAAAHAGDGNASSLSQVNLAGAGNTGTITQIGDNNDAIVQQTNTAGGGNTATVLQTGSNNIAGSDRSPSGKYDGQMVQNGASNTLSVNQDNNQMVRNVSQSGDQNTASILQRANGSPSDRTPDHRVWNVQQTGQVGAVTLQNSLTIDQRGDTNVVARVTQENTNATGGVNTASIRQRGDYNGANINDVPPDPTGTGTPVVEGPSHGAKLIQVGSANDTSAYQNGSRNNFWLESRGVGNMVDLVQDAGATQSYTKSVIEGDMNDAAYRQTGDLQDADVNVNGNNFLIRTRQAGSSNAIDYVGMGSNGKVSIQQTGEGNNVSGNSSGVNQYMAVKQSGDGNSVDIAGLNGPNINKFYVLQTSDDNTVEVGTVSGSLNRLQFIQKGGDNNQIIWGDVYGDQNKVFFTQNGAGNIIEGNIGDLSDPSTSNNNRLQVAQIGDDNKTLAVIMGNNNNAQVGQKGNMNSANVSQTGDNNNATIMQGAATVNLPTIMTDNSVPFQTLDGTSTW</sequence>
<dbReference type="EMBL" id="CP074126">
    <property type="protein sequence ID" value="QUS54935.1"/>
    <property type="molecule type" value="Genomic_DNA"/>
</dbReference>
<accession>A0ABX8AIM3</accession>
<organism evidence="2 3">
    <name type="scientific">Pseudovibrio brasiliensis</name>
    <dbReference type="NCBI Taxonomy" id="1898042"/>
    <lineage>
        <taxon>Bacteria</taxon>
        <taxon>Pseudomonadati</taxon>
        <taxon>Pseudomonadota</taxon>
        <taxon>Alphaproteobacteria</taxon>
        <taxon>Hyphomicrobiales</taxon>
        <taxon>Stappiaceae</taxon>
        <taxon>Pseudovibrio</taxon>
    </lineage>
</organism>
<keyword evidence="3" id="KW-1185">Reference proteome</keyword>
<proteinExistence type="predicted"/>